<organism evidence="2 3">
    <name type="scientific">Rhodanobacter fulvus Jip2</name>
    <dbReference type="NCBI Taxonomy" id="1163408"/>
    <lineage>
        <taxon>Bacteria</taxon>
        <taxon>Pseudomonadati</taxon>
        <taxon>Pseudomonadota</taxon>
        <taxon>Gammaproteobacteria</taxon>
        <taxon>Lysobacterales</taxon>
        <taxon>Rhodanobacteraceae</taxon>
        <taxon>Rhodanobacter</taxon>
    </lineage>
</organism>
<dbReference type="AlphaFoldDB" id="I4VTG8"/>
<accession>I4VTG8</accession>
<evidence type="ECO:0000313" key="3">
    <source>
        <dbReference type="Proteomes" id="UP000004210"/>
    </source>
</evidence>
<sequence length="325" mass="36334">MEAGHGNQNMDQFIYSLLIDNHFPGRIQDIVVECGNSLYQPSLDRYIAGGKVEASEIQRVWRNTSQPMCAVSSFYEQLFPLIRRLNQRLAPEKRVRVIAGDVPIDWNRVRTRDDLMQAPQDRDGSIATIMEKEILSKHRKALMLFGIDHLYHGSVGDADALGAVGRYERKYPGITFVIADHTGFGNGTPYERFNNELEQRMSSWPVPSVTTHLAGSWLADILDKTESAGVVTKMRLGEDDKMITSVASVANGRAFATMVDAYLYLGPRDLLLNETVPAHVLLDKSFVAEMRRRAALMGDSEVTDQADPDKVSAAGYSPFYYEGNP</sequence>
<keyword evidence="3" id="KW-1185">Reference proteome</keyword>
<dbReference type="EMBL" id="AJXU01000028">
    <property type="protein sequence ID" value="EIL90509.1"/>
    <property type="molecule type" value="Genomic_DNA"/>
</dbReference>
<feature type="region of interest" description="Disordered" evidence="1">
    <location>
        <begin position="298"/>
        <end position="325"/>
    </location>
</feature>
<comment type="caution">
    <text evidence="2">The sequence shown here is derived from an EMBL/GenBank/DDBJ whole genome shotgun (WGS) entry which is preliminary data.</text>
</comment>
<protein>
    <submittedName>
        <fullName evidence="2">Uncharacterized protein</fullName>
    </submittedName>
</protein>
<name>I4VTG8_9GAMM</name>
<evidence type="ECO:0000256" key="1">
    <source>
        <dbReference type="SAM" id="MobiDB-lite"/>
    </source>
</evidence>
<proteinExistence type="predicted"/>
<gene>
    <name evidence="2" type="ORF">UU9_06874</name>
</gene>
<dbReference type="eggNOG" id="ENOG5031CS1">
    <property type="taxonomic scope" value="Bacteria"/>
</dbReference>
<evidence type="ECO:0000313" key="2">
    <source>
        <dbReference type="EMBL" id="EIL90509.1"/>
    </source>
</evidence>
<dbReference type="Proteomes" id="UP000004210">
    <property type="component" value="Unassembled WGS sequence"/>
</dbReference>
<reference evidence="2 3" key="1">
    <citation type="journal article" date="2012" name="J. Bacteriol.">
        <title>Genome sequences for six rhodanobacter strains, isolated from soils and the terrestrial subsurface, with variable denitrification capabilities.</title>
        <authorList>
            <person name="Kostka J.E."/>
            <person name="Green S.J."/>
            <person name="Rishishwar L."/>
            <person name="Prakash O."/>
            <person name="Katz L.S."/>
            <person name="Marino-Ramirez L."/>
            <person name="Jordan I.K."/>
            <person name="Munk C."/>
            <person name="Ivanova N."/>
            <person name="Mikhailova N."/>
            <person name="Watson D.B."/>
            <person name="Brown S.D."/>
            <person name="Palumbo A.V."/>
            <person name="Brooks S.C."/>
        </authorList>
    </citation>
    <scope>NUCLEOTIDE SEQUENCE [LARGE SCALE GENOMIC DNA]</scope>
    <source>
        <strain evidence="3">Jip2T</strain>
    </source>
</reference>